<keyword evidence="2" id="KW-0169">Cobalamin biosynthesis</keyword>
<dbReference type="RefSeq" id="WP_014215816.1">
    <property type="nucleotide sequence ID" value="NC_016605.1"/>
</dbReference>
<dbReference type="Proteomes" id="UP000005444">
    <property type="component" value="Chromosome"/>
</dbReference>
<dbReference type="GO" id="GO:0009236">
    <property type="term" value="P:cobalamin biosynthetic process"/>
    <property type="evidence" value="ECO:0007669"/>
    <property type="project" value="UniProtKB-UniPathway"/>
</dbReference>
<dbReference type="KEGG" id="pce:PECL_1397"/>
<dbReference type="GO" id="GO:0032259">
    <property type="term" value="P:methylation"/>
    <property type="evidence" value="ECO:0007669"/>
    <property type="project" value="UniProtKB-KW"/>
</dbReference>
<evidence type="ECO:0000259" key="6">
    <source>
        <dbReference type="Pfam" id="PF13847"/>
    </source>
</evidence>
<evidence type="ECO:0000256" key="5">
    <source>
        <dbReference type="ARBA" id="ARBA00022691"/>
    </source>
</evidence>
<dbReference type="GO" id="GO:0008276">
    <property type="term" value="F:protein methyltransferase activity"/>
    <property type="evidence" value="ECO:0007669"/>
    <property type="project" value="InterPro"/>
</dbReference>
<reference evidence="7 8" key="1">
    <citation type="journal article" date="2012" name="J. Bacteriol.">
        <title>Complete Genome Sequence of the Beer Spoilage Organism Pediococcus claussenii ATCC BAA-344T.</title>
        <authorList>
            <person name="Pittet V."/>
            <person name="Abegunde T."/>
            <person name="Marfleet T."/>
            <person name="Haakensen M."/>
            <person name="Morrow K."/>
            <person name="Jayaprakash T."/>
            <person name="Schroeder K."/>
            <person name="Trost B."/>
            <person name="Byrns S."/>
            <person name="Bergsveinson J."/>
            <person name="Kusalik A."/>
            <person name="Ziola B."/>
        </authorList>
    </citation>
    <scope>NUCLEOTIDE SEQUENCE [LARGE SCALE GENOMIC DNA]</scope>
    <source>
        <strain evidence="7 8">ATCC BAA-344</strain>
    </source>
</reference>
<evidence type="ECO:0000256" key="1">
    <source>
        <dbReference type="ARBA" id="ARBA00004953"/>
    </source>
</evidence>
<dbReference type="PANTHER" id="PTHR43182:SF1">
    <property type="entry name" value="COBALT-PRECORRIN-7 C(5)-METHYLTRANSFERASE"/>
    <property type="match status" value="1"/>
</dbReference>
<dbReference type="NCBIfam" id="NF006138">
    <property type="entry name" value="PRK08287.1"/>
    <property type="match status" value="1"/>
</dbReference>
<sequence>MNDDQFLRNKVPMTKAEVRSVSIERLALGHKKSMLDIGSGTGSVSIQASLEYPNLKVTAVEKNPDGIAIMRENLKKFNIKNIELMSGTAPTDLPDQNFDSIFVGGSGGELGEIIEYSFEHLNKNGCLVLNFILLENAIEATQLLEKSVFSDLQVSRIEVSHIKKLGKGHFFVPQNPTIIISARKDGE</sequence>
<dbReference type="NCBIfam" id="TIGR02469">
    <property type="entry name" value="CbiT"/>
    <property type="match status" value="1"/>
</dbReference>
<dbReference type="Pfam" id="PF13847">
    <property type="entry name" value="Methyltransf_31"/>
    <property type="match status" value="1"/>
</dbReference>
<dbReference type="InterPro" id="IPR025714">
    <property type="entry name" value="Methyltranfer_dom"/>
</dbReference>
<dbReference type="InterPro" id="IPR014008">
    <property type="entry name" value="Cbl_synth_MTase_CbiT"/>
</dbReference>
<dbReference type="eggNOG" id="COG2242">
    <property type="taxonomic scope" value="Bacteria"/>
</dbReference>
<protein>
    <submittedName>
        <fullName evidence="7">Precorrin-6Y C5,15-methyltransferase (Decarboxylating), CbiT subunit</fullName>
    </submittedName>
</protein>
<organism evidence="7 8">
    <name type="scientific">Pediococcus claussenii (strain ATCC BAA-344 / DSM 14800 / JCM 18046 / KCTC 3811 / LMG 21948 / P06)</name>
    <dbReference type="NCBI Taxonomy" id="701521"/>
    <lineage>
        <taxon>Bacteria</taxon>
        <taxon>Bacillati</taxon>
        <taxon>Bacillota</taxon>
        <taxon>Bacilli</taxon>
        <taxon>Lactobacillales</taxon>
        <taxon>Lactobacillaceae</taxon>
        <taxon>Pediococcus</taxon>
    </lineage>
</organism>
<feature type="domain" description="Methyltransferase" evidence="6">
    <location>
        <begin position="31"/>
        <end position="104"/>
    </location>
</feature>
<dbReference type="STRING" id="701521.PECL_1397"/>
<accession>G8PEL3</accession>
<evidence type="ECO:0000256" key="2">
    <source>
        <dbReference type="ARBA" id="ARBA00022573"/>
    </source>
</evidence>
<keyword evidence="8" id="KW-1185">Reference proteome</keyword>
<dbReference type="InterPro" id="IPR050714">
    <property type="entry name" value="Cobalamin_biosynth_MTase"/>
</dbReference>
<dbReference type="Gene3D" id="3.40.50.150">
    <property type="entry name" value="Vaccinia Virus protein VP39"/>
    <property type="match status" value="1"/>
</dbReference>
<dbReference type="InterPro" id="IPR029063">
    <property type="entry name" value="SAM-dependent_MTases_sf"/>
</dbReference>
<dbReference type="UniPathway" id="UPA00148"/>
<dbReference type="SUPFAM" id="SSF53335">
    <property type="entry name" value="S-adenosyl-L-methionine-dependent methyltransferases"/>
    <property type="match status" value="1"/>
</dbReference>
<keyword evidence="5" id="KW-0949">S-adenosyl-L-methionine</keyword>
<proteinExistence type="predicted"/>
<evidence type="ECO:0000313" key="7">
    <source>
        <dbReference type="EMBL" id="AEV95622.1"/>
    </source>
</evidence>
<comment type="pathway">
    <text evidence="1">Cofactor biosynthesis; adenosylcobalamin biosynthesis.</text>
</comment>
<evidence type="ECO:0000256" key="4">
    <source>
        <dbReference type="ARBA" id="ARBA00022679"/>
    </source>
</evidence>
<dbReference type="HOGENOM" id="CLU_094143_0_0_9"/>
<gene>
    <name evidence="7" type="primary">cbiT</name>
    <name evidence="7" type="ordered locus">PECL_1397</name>
</gene>
<evidence type="ECO:0000313" key="8">
    <source>
        <dbReference type="Proteomes" id="UP000005444"/>
    </source>
</evidence>
<dbReference type="AlphaFoldDB" id="G8PEL3"/>
<dbReference type="CDD" id="cd02440">
    <property type="entry name" value="AdoMet_MTases"/>
    <property type="match status" value="1"/>
</dbReference>
<keyword evidence="3" id="KW-0489">Methyltransferase</keyword>
<keyword evidence="4" id="KW-0808">Transferase</keyword>
<name>G8PEL3_PEDCP</name>
<evidence type="ECO:0000256" key="3">
    <source>
        <dbReference type="ARBA" id="ARBA00022603"/>
    </source>
</evidence>
<dbReference type="PANTHER" id="PTHR43182">
    <property type="entry name" value="COBALT-PRECORRIN-6B C(15)-METHYLTRANSFERASE (DECARBOXYLATING)"/>
    <property type="match status" value="1"/>
</dbReference>
<dbReference type="PATRIC" id="fig|701521.8.peg.1302"/>
<dbReference type="EMBL" id="CP003137">
    <property type="protein sequence ID" value="AEV95622.1"/>
    <property type="molecule type" value="Genomic_DNA"/>
</dbReference>